<feature type="region of interest" description="Disordered" evidence="5">
    <location>
        <begin position="139"/>
        <end position="166"/>
    </location>
</feature>
<keyword evidence="9" id="KW-1185">Reference proteome</keyword>
<dbReference type="Pfam" id="PF14368">
    <property type="entry name" value="LTP_2"/>
    <property type="match status" value="1"/>
</dbReference>
<dbReference type="InterPro" id="IPR036312">
    <property type="entry name" value="Bifun_inhib/LTP/seed_sf"/>
</dbReference>
<accession>A0A8T0N757</accession>
<feature type="chain" id="PRO_5035926592" description="Bifunctional inhibitor/plant lipid transfer protein/seed storage helical domain-containing protein" evidence="6">
    <location>
        <begin position="44"/>
        <end position="189"/>
    </location>
</feature>
<dbReference type="InterPro" id="IPR043325">
    <property type="entry name" value="LTSS"/>
</dbReference>
<dbReference type="PANTHER" id="PTHR33044">
    <property type="entry name" value="BIFUNCTIONAL INHIBITOR/LIPID-TRANSFER PROTEIN/SEED STORAGE 2S ALBUMIN SUPERFAMILY PROTEIN-RELATED"/>
    <property type="match status" value="1"/>
</dbReference>
<evidence type="ECO:0000259" key="7">
    <source>
        <dbReference type="SMART" id="SM00499"/>
    </source>
</evidence>
<reference evidence="8" key="1">
    <citation type="submission" date="2020-05" db="EMBL/GenBank/DDBJ databases">
        <title>WGS assembly of Panicum virgatum.</title>
        <authorList>
            <person name="Lovell J.T."/>
            <person name="Jenkins J."/>
            <person name="Shu S."/>
            <person name="Juenger T.E."/>
            <person name="Schmutz J."/>
        </authorList>
    </citation>
    <scope>NUCLEOTIDE SEQUENCE</scope>
    <source>
        <strain evidence="8">AP13</strain>
    </source>
</reference>
<comment type="similarity">
    <text evidence="1">Belongs to the plant LTP family.</text>
</comment>
<name>A0A8T0N757_PANVG</name>
<gene>
    <name evidence="8" type="ORF">PVAP13_9KG422518</name>
</gene>
<dbReference type="EMBL" id="CM029053">
    <property type="protein sequence ID" value="KAG2545290.1"/>
    <property type="molecule type" value="Genomic_DNA"/>
</dbReference>
<protein>
    <recommendedName>
        <fullName evidence="7">Bifunctional inhibitor/plant lipid transfer protein/seed storage helical domain-containing protein</fullName>
    </recommendedName>
</protein>
<sequence>MMCIGTLVSPVSRKPMGSASCAAAVRALGVAVAAALLACRCAAQPSGSGCMPELVGLSPCMDYLSGNATTPDVPSCCSALSGMLRSSPGCLCTVLGGTATSLGVAVDGARVAQLPGACKVQAPPATQCNAVGAPVASPAAPSDANATPAGGSGSKSTPASTLPYSDGNTGRPGRIFVFAAAALALLHRL</sequence>
<proteinExistence type="inferred from homology"/>
<feature type="compositionally biased region" description="Low complexity" evidence="5">
    <location>
        <begin position="139"/>
        <end position="149"/>
    </location>
</feature>
<organism evidence="8 9">
    <name type="scientific">Panicum virgatum</name>
    <name type="common">Blackwell switchgrass</name>
    <dbReference type="NCBI Taxonomy" id="38727"/>
    <lineage>
        <taxon>Eukaryota</taxon>
        <taxon>Viridiplantae</taxon>
        <taxon>Streptophyta</taxon>
        <taxon>Embryophyta</taxon>
        <taxon>Tracheophyta</taxon>
        <taxon>Spermatophyta</taxon>
        <taxon>Magnoliopsida</taxon>
        <taxon>Liliopsida</taxon>
        <taxon>Poales</taxon>
        <taxon>Poaceae</taxon>
        <taxon>PACMAD clade</taxon>
        <taxon>Panicoideae</taxon>
        <taxon>Panicodae</taxon>
        <taxon>Paniceae</taxon>
        <taxon>Panicinae</taxon>
        <taxon>Panicum</taxon>
        <taxon>Panicum sect. Hiantes</taxon>
    </lineage>
</organism>
<evidence type="ECO:0000256" key="2">
    <source>
        <dbReference type="ARBA" id="ARBA00022729"/>
    </source>
</evidence>
<evidence type="ECO:0000256" key="1">
    <source>
        <dbReference type="ARBA" id="ARBA00009748"/>
    </source>
</evidence>
<evidence type="ECO:0000256" key="4">
    <source>
        <dbReference type="ARBA" id="ARBA00023180"/>
    </source>
</evidence>
<dbReference type="Gene3D" id="1.10.110.10">
    <property type="entry name" value="Plant lipid-transfer and hydrophobic proteins"/>
    <property type="match status" value="1"/>
</dbReference>
<evidence type="ECO:0000256" key="3">
    <source>
        <dbReference type="ARBA" id="ARBA00023157"/>
    </source>
</evidence>
<dbReference type="OrthoDB" id="911994at2759"/>
<dbReference type="AlphaFoldDB" id="A0A8T0N757"/>
<dbReference type="SMART" id="SM00499">
    <property type="entry name" value="AAI"/>
    <property type="match status" value="1"/>
</dbReference>
<keyword evidence="3" id="KW-1015">Disulfide bond</keyword>
<keyword evidence="2 6" id="KW-0732">Signal</keyword>
<dbReference type="SUPFAM" id="SSF47699">
    <property type="entry name" value="Bifunctional inhibitor/lipid-transfer protein/seed storage 2S albumin"/>
    <property type="match status" value="1"/>
</dbReference>
<evidence type="ECO:0000313" key="9">
    <source>
        <dbReference type="Proteomes" id="UP000823388"/>
    </source>
</evidence>
<keyword evidence="4" id="KW-0325">Glycoprotein</keyword>
<evidence type="ECO:0000256" key="5">
    <source>
        <dbReference type="SAM" id="MobiDB-lite"/>
    </source>
</evidence>
<feature type="domain" description="Bifunctional inhibitor/plant lipid transfer protein/seed storage helical" evidence="7">
    <location>
        <begin position="50"/>
        <end position="128"/>
    </location>
</feature>
<dbReference type="InterPro" id="IPR016140">
    <property type="entry name" value="Bifunc_inhib/LTP/seed_store"/>
</dbReference>
<evidence type="ECO:0000256" key="6">
    <source>
        <dbReference type="SAM" id="SignalP"/>
    </source>
</evidence>
<evidence type="ECO:0000313" key="8">
    <source>
        <dbReference type="EMBL" id="KAG2545290.1"/>
    </source>
</evidence>
<feature type="signal peptide" evidence="6">
    <location>
        <begin position="1"/>
        <end position="43"/>
    </location>
</feature>
<feature type="compositionally biased region" description="Polar residues" evidence="5">
    <location>
        <begin position="154"/>
        <end position="166"/>
    </location>
</feature>
<dbReference type="Proteomes" id="UP000823388">
    <property type="component" value="Chromosome 9K"/>
</dbReference>
<dbReference type="CDD" id="cd00010">
    <property type="entry name" value="AAI_LTSS"/>
    <property type="match status" value="1"/>
</dbReference>
<comment type="caution">
    <text evidence="8">The sequence shown here is derived from an EMBL/GenBank/DDBJ whole genome shotgun (WGS) entry which is preliminary data.</text>
</comment>